<evidence type="ECO:0000313" key="2">
    <source>
        <dbReference type="Proteomes" id="UP000192578"/>
    </source>
</evidence>
<dbReference type="EMBL" id="MTYJ01000329">
    <property type="protein sequence ID" value="OWA53545.1"/>
    <property type="molecule type" value="Genomic_DNA"/>
</dbReference>
<protein>
    <submittedName>
        <fullName evidence="1">Uncharacterized protein</fullName>
    </submittedName>
</protein>
<reference evidence="2" key="1">
    <citation type="submission" date="2017-01" db="EMBL/GenBank/DDBJ databases">
        <title>Comparative genomics of anhydrobiosis in the tardigrade Hypsibius dujardini.</title>
        <authorList>
            <person name="Yoshida Y."/>
            <person name="Koutsovoulos G."/>
            <person name="Laetsch D."/>
            <person name="Stevens L."/>
            <person name="Kumar S."/>
            <person name="Horikawa D."/>
            <person name="Ishino K."/>
            <person name="Komine S."/>
            <person name="Tomita M."/>
            <person name="Blaxter M."/>
            <person name="Arakawa K."/>
        </authorList>
    </citation>
    <scope>NUCLEOTIDE SEQUENCE [LARGE SCALE GENOMIC DNA]</scope>
    <source>
        <strain evidence="2">Z151</strain>
    </source>
</reference>
<gene>
    <name evidence="1" type="ORF">BV898_17969</name>
</gene>
<dbReference type="Proteomes" id="UP000192578">
    <property type="component" value="Unassembled WGS sequence"/>
</dbReference>
<proteinExistence type="predicted"/>
<evidence type="ECO:0000313" key="1">
    <source>
        <dbReference type="EMBL" id="OWA53545.1"/>
    </source>
</evidence>
<accession>A0A9X6NGM6</accession>
<name>A0A9X6NGM6_HYPEX</name>
<keyword evidence="2" id="KW-1185">Reference proteome</keyword>
<feature type="non-terminal residue" evidence="1">
    <location>
        <position position="1"/>
    </location>
</feature>
<sequence>AAVPEEGDFNKSPIINPGVAVCGRSTYGPARLDAKEVFVSTVQGPYKREDA</sequence>
<organism evidence="1 2">
    <name type="scientific">Hypsibius exemplaris</name>
    <name type="common">Freshwater tardigrade</name>
    <dbReference type="NCBI Taxonomy" id="2072580"/>
    <lineage>
        <taxon>Eukaryota</taxon>
        <taxon>Metazoa</taxon>
        <taxon>Ecdysozoa</taxon>
        <taxon>Tardigrada</taxon>
        <taxon>Eutardigrada</taxon>
        <taxon>Parachela</taxon>
        <taxon>Hypsibioidea</taxon>
        <taxon>Hypsibiidae</taxon>
        <taxon>Hypsibius</taxon>
    </lineage>
</organism>
<dbReference type="AlphaFoldDB" id="A0A9X6NGM6"/>
<comment type="caution">
    <text evidence="1">The sequence shown here is derived from an EMBL/GenBank/DDBJ whole genome shotgun (WGS) entry which is preliminary data.</text>
</comment>